<dbReference type="Proteomes" id="UP000326757">
    <property type="component" value="Unassembled WGS sequence"/>
</dbReference>
<accession>A0A5N6JTU0</accession>
<dbReference type="OrthoDB" id="3474840at2759"/>
<gene>
    <name evidence="2" type="ORF">EYC80_006436</name>
</gene>
<reference evidence="2 3" key="1">
    <citation type="submission" date="2019-06" db="EMBL/GenBank/DDBJ databases">
        <title>Genome Sequence of the Brown Rot Fungal Pathogen Monilinia laxa.</title>
        <authorList>
            <person name="De Miccolis Angelini R.M."/>
            <person name="Landi L."/>
            <person name="Abate D."/>
            <person name="Pollastro S."/>
            <person name="Romanazzi G."/>
            <person name="Faretra F."/>
        </authorList>
    </citation>
    <scope>NUCLEOTIDE SEQUENCE [LARGE SCALE GENOMIC DNA]</scope>
    <source>
        <strain evidence="2 3">Mlax316</strain>
    </source>
</reference>
<keyword evidence="1" id="KW-1133">Transmembrane helix</keyword>
<evidence type="ECO:0000313" key="2">
    <source>
        <dbReference type="EMBL" id="KAB8291636.1"/>
    </source>
</evidence>
<keyword evidence="3" id="KW-1185">Reference proteome</keyword>
<proteinExistence type="predicted"/>
<keyword evidence="1" id="KW-0472">Membrane</keyword>
<keyword evidence="1" id="KW-0812">Transmembrane</keyword>
<dbReference type="EMBL" id="VIGI01000014">
    <property type="protein sequence ID" value="KAB8291636.1"/>
    <property type="molecule type" value="Genomic_DNA"/>
</dbReference>
<feature type="transmembrane region" description="Helical" evidence="1">
    <location>
        <begin position="6"/>
        <end position="28"/>
    </location>
</feature>
<organism evidence="2 3">
    <name type="scientific">Monilinia laxa</name>
    <name type="common">Brown rot fungus</name>
    <name type="synonym">Sclerotinia laxa</name>
    <dbReference type="NCBI Taxonomy" id="61186"/>
    <lineage>
        <taxon>Eukaryota</taxon>
        <taxon>Fungi</taxon>
        <taxon>Dikarya</taxon>
        <taxon>Ascomycota</taxon>
        <taxon>Pezizomycotina</taxon>
        <taxon>Leotiomycetes</taxon>
        <taxon>Helotiales</taxon>
        <taxon>Sclerotiniaceae</taxon>
        <taxon>Monilinia</taxon>
    </lineage>
</organism>
<comment type="caution">
    <text evidence="2">The sequence shown here is derived from an EMBL/GenBank/DDBJ whole genome shotgun (WGS) entry which is preliminary data.</text>
</comment>
<protein>
    <submittedName>
        <fullName evidence="2">Uncharacterized protein</fullName>
    </submittedName>
</protein>
<dbReference type="AlphaFoldDB" id="A0A5N6JTU0"/>
<evidence type="ECO:0000256" key="1">
    <source>
        <dbReference type="SAM" id="Phobius"/>
    </source>
</evidence>
<name>A0A5N6JTU0_MONLA</name>
<sequence length="144" mass="16502">MLAADNIIDITFGVASVLLTTITICLMCKQHKSREIDMENGIDHVVKSIVPYPEPFSIPTYHSMRSWPAELEQTAGSLPFVQQPDIPPAHPYHVYSRIPRMQRQTPLQHVQPDPDTMEFTTVSEFPDSHIYYHSLRTFLLNEPV</sequence>
<evidence type="ECO:0000313" key="3">
    <source>
        <dbReference type="Proteomes" id="UP000326757"/>
    </source>
</evidence>